<evidence type="ECO:0000313" key="2">
    <source>
        <dbReference type="Proteomes" id="UP000623269"/>
    </source>
</evidence>
<name>A0A8J7KZA3_9FIRM</name>
<sequence length="90" mass="10361">MDQKPEEIIFTSEDGEEVVFQVLEQTRLGGVNYLLVSVPEEDDDEAEALILKDISKDTDEEAIYDIVEDDRELYMVAAIFKELLDDIEFD</sequence>
<reference evidence="1" key="1">
    <citation type="submission" date="2020-12" db="EMBL/GenBank/DDBJ databases">
        <title>M. sibirica DSM 26468T genome.</title>
        <authorList>
            <person name="Thieme N."/>
            <person name="Rettenmaier R."/>
            <person name="Zverlov V."/>
            <person name="Liebl W."/>
        </authorList>
    </citation>
    <scope>NUCLEOTIDE SEQUENCE</scope>
    <source>
        <strain evidence="1">DSM 26468</strain>
    </source>
</reference>
<keyword evidence="2" id="KW-1185">Reference proteome</keyword>
<accession>A0A8J7KZA3</accession>
<proteinExistence type="predicted"/>
<comment type="caution">
    <text evidence="1">The sequence shown here is derived from an EMBL/GenBank/DDBJ whole genome shotgun (WGS) entry which is preliminary data.</text>
</comment>
<gene>
    <name evidence="1" type="ORF">I5677_02530</name>
</gene>
<organism evidence="1 2">
    <name type="scientific">Mobilitalea sibirica</name>
    <dbReference type="NCBI Taxonomy" id="1462919"/>
    <lineage>
        <taxon>Bacteria</taxon>
        <taxon>Bacillati</taxon>
        <taxon>Bacillota</taxon>
        <taxon>Clostridia</taxon>
        <taxon>Lachnospirales</taxon>
        <taxon>Lachnospiraceae</taxon>
        <taxon>Mobilitalea</taxon>
    </lineage>
</organism>
<dbReference type="Proteomes" id="UP000623269">
    <property type="component" value="Unassembled WGS sequence"/>
</dbReference>
<protein>
    <submittedName>
        <fullName evidence="1">DUF1292 domain-containing protein</fullName>
    </submittedName>
</protein>
<dbReference type="InterPro" id="IPR009711">
    <property type="entry name" value="UPF0473"/>
</dbReference>
<evidence type="ECO:0000313" key="1">
    <source>
        <dbReference type="EMBL" id="MBH1939768.1"/>
    </source>
</evidence>
<dbReference type="AlphaFoldDB" id="A0A8J7KZA3"/>
<dbReference type="RefSeq" id="WP_197659999.1">
    <property type="nucleotide sequence ID" value="NZ_JAEAGR010000002.1"/>
</dbReference>
<dbReference type="Pfam" id="PF06949">
    <property type="entry name" value="DUF1292"/>
    <property type="match status" value="1"/>
</dbReference>
<dbReference type="EMBL" id="JAEAGR010000002">
    <property type="protein sequence ID" value="MBH1939768.1"/>
    <property type="molecule type" value="Genomic_DNA"/>
</dbReference>